<accession>A0A445LFB4</accession>
<dbReference type="Pfam" id="PF05188">
    <property type="entry name" value="MutS_II"/>
    <property type="match status" value="1"/>
</dbReference>
<comment type="catalytic activity">
    <reaction evidence="1">
        <text>ATP + protein L-histidine = ADP + protein N-phospho-L-histidine.</text>
        <dbReference type="EC" id="2.7.13.3"/>
    </reaction>
</comment>
<evidence type="ECO:0000256" key="1">
    <source>
        <dbReference type="ARBA" id="ARBA00000085"/>
    </source>
</evidence>
<feature type="modified residue" description="4-aspartylphosphate" evidence="14">
    <location>
        <position position="1992"/>
    </location>
</feature>
<feature type="compositionally biased region" description="Low complexity" evidence="16">
    <location>
        <begin position="1734"/>
        <end position="1750"/>
    </location>
</feature>
<dbReference type="Gene3D" id="3.30.420.110">
    <property type="entry name" value="MutS, connector domain"/>
    <property type="match status" value="1"/>
</dbReference>
<dbReference type="InterPro" id="IPR036097">
    <property type="entry name" value="HisK_dim/P_sf"/>
</dbReference>
<evidence type="ECO:0000256" key="7">
    <source>
        <dbReference type="ARBA" id="ARBA00022763"/>
    </source>
</evidence>
<proteinExistence type="predicted"/>
<evidence type="ECO:0000256" key="17">
    <source>
        <dbReference type="SAM" id="Phobius"/>
    </source>
</evidence>
<feature type="domain" description="RING-CH-type" evidence="21">
    <location>
        <begin position="12"/>
        <end position="74"/>
    </location>
</feature>
<dbReference type="Pfam" id="PF12906">
    <property type="entry name" value="RINGv"/>
    <property type="match status" value="1"/>
</dbReference>
<keyword evidence="7" id="KW-0227">DNA damage</keyword>
<keyword evidence="17" id="KW-0472">Membrane</keyword>
<keyword evidence="17" id="KW-0812">Transmembrane</keyword>
<dbReference type="GO" id="GO:0005789">
    <property type="term" value="C:endoplasmic reticulum membrane"/>
    <property type="evidence" value="ECO:0007669"/>
    <property type="project" value="UniProtKB-SubCell"/>
</dbReference>
<evidence type="ECO:0000256" key="8">
    <source>
        <dbReference type="ARBA" id="ARBA00022771"/>
    </source>
</evidence>
<evidence type="ECO:0000256" key="9">
    <source>
        <dbReference type="ARBA" id="ARBA00022824"/>
    </source>
</evidence>
<dbReference type="SMART" id="SM00533">
    <property type="entry name" value="MUTSd"/>
    <property type="match status" value="1"/>
</dbReference>
<dbReference type="EC" id="2.7.13.3" evidence="3"/>
<keyword evidence="10" id="KW-0862">Zinc</keyword>
<dbReference type="Proteomes" id="UP000289340">
    <property type="component" value="Chromosome 3"/>
</dbReference>
<keyword evidence="22" id="KW-0418">Kinase</keyword>
<evidence type="ECO:0000256" key="13">
    <source>
        <dbReference type="ARBA" id="ARBA00023170"/>
    </source>
</evidence>
<dbReference type="SMART" id="SM00744">
    <property type="entry name" value="RINGv"/>
    <property type="match status" value="1"/>
</dbReference>
<dbReference type="InterPro" id="IPR003594">
    <property type="entry name" value="HATPase_dom"/>
</dbReference>
<dbReference type="SMART" id="SM00448">
    <property type="entry name" value="REC"/>
    <property type="match status" value="1"/>
</dbReference>
<dbReference type="Pfam" id="PF05192">
    <property type="entry name" value="MutS_III"/>
    <property type="match status" value="1"/>
</dbReference>
<dbReference type="EMBL" id="QZWG01000003">
    <property type="protein sequence ID" value="RZC21857.1"/>
    <property type="molecule type" value="Genomic_DNA"/>
</dbReference>
<dbReference type="Pfam" id="PF12428">
    <property type="entry name" value="DUF3675"/>
    <property type="match status" value="1"/>
</dbReference>
<dbReference type="InterPro" id="IPR013083">
    <property type="entry name" value="Znf_RING/FYVE/PHD"/>
</dbReference>
<dbReference type="InterPro" id="IPR007696">
    <property type="entry name" value="DNA_mismatch_repair_MutS_core"/>
</dbReference>
<dbReference type="SUPFAM" id="SSF52172">
    <property type="entry name" value="CheY-like"/>
    <property type="match status" value="1"/>
</dbReference>
<dbReference type="InterPro" id="IPR004358">
    <property type="entry name" value="Sig_transdc_His_kin-like_C"/>
</dbReference>
<evidence type="ECO:0000256" key="2">
    <source>
        <dbReference type="ARBA" id="ARBA00004477"/>
    </source>
</evidence>
<dbReference type="Gene3D" id="3.40.1170.10">
    <property type="entry name" value="DNA repair protein MutS, domain I"/>
    <property type="match status" value="2"/>
</dbReference>
<evidence type="ECO:0000256" key="6">
    <source>
        <dbReference type="ARBA" id="ARBA00022741"/>
    </source>
</evidence>
<dbReference type="InterPro" id="IPR011016">
    <property type="entry name" value="Znf_RING-CH"/>
</dbReference>
<dbReference type="InterPro" id="IPR050956">
    <property type="entry name" value="2C_system_His_kinase"/>
</dbReference>
<evidence type="ECO:0000256" key="10">
    <source>
        <dbReference type="ARBA" id="ARBA00022833"/>
    </source>
</evidence>
<keyword evidence="22" id="KW-0808">Transferase</keyword>
<keyword evidence="13" id="KW-0675">Receptor</keyword>
<dbReference type="PROSITE" id="PS50110">
    <property type="entry name" value="RESPONSE_REGULATORY"/>
    <property type="match status" value="1"/>
</dbReference>
<dbReference type="Gene3D" id="3.40.50.300">
    <property type="entry name" value="P-loop containing nucleotide triphosphate hydrolases"/>
    <property type="match status" value="1"/>
</dbReference>
<dbReference type="SUPFAM" id="SSF47384">
    <property type="entry name" value="Homodimeric domain of signal transducing histidine kinase"/>
    <property type="match status" value="1"/>
</dbReference>
<evidence type="ECO:0000256" key="15">
    <source>
        <dbReference type="PROSITE-ProRule" id="PRU00175"/>
    </source>
</evidence>
<dbReference type="InterPro" id="IPR036890">
    <property type="entry name" value="HATPase_C_sf"/>
</dbReference>
<dbReference type="SUPFAM" id="SSF55271">
    <property type="entry name" value="DNA repair protein MutS, domain I"/>
    <property type="match status" value="1"/>
</dbReference>
<sequence length="2063" mass="230779">MAEVVLLVDDLKLLSAIPRCRICHEEEFESVETLEAPCACSGTVKFAHRDCIQRWCNEKGNTTCEICLQQYEPGYTAPPPKKSKINDEAMSIREEEEASNARIEIMVEGVAMESDYSECSSAADRSGSCCRSLAIAFTLVLLVRHLFPVLTNGTEDYPFTLLTVIILKASGIIIPMYIIIKILGAIQSCIQHYKDADEDDEDEIHHNPSLYFAVKETSNGTGNVAITEISERFALREAQKFPFLKGQVLITVQCFEFFHAQITFMSLKRDFDAIRDCRDAKRRRPGDENYDSRTLYLPPDFLRSLSYAQKQWWEFKSKHMDKVLFFKMGKFYELFEMDAHVGEKELDLQYMKGYCILVVEQTETPEQKKGSKDKVVRREICSVVTKGTLTDGELLSANPEAAYLMALTEHHENHPTEVSEHIYGVCRVDVATSRVIFGQFKDDLECSALCCILSEIRPVEIVKPAKLLSAETERVLLKHTRNPLLNELVPIVEFWDADKTVDKLKRIYGKTNDVSVNDNELDCLPDVLLELVKTGDDSRSALSALGGALYYLRQAFPDERLLRFAQFKLLPCSGFGDLASKPYLVLDAAALENLEIFENSRNGDSSGTLYAQLNQCVTAFGKRLLKTWLARPLCHVESIKEHQDAVAGLKGVNLPSALEFLKALSKLPDMERLLACIFSSSEASGRNANRVVLYEDASKKPLQEQLHHLLTPGKVLPDVCMDLNHFKDAFDWAEANNSGRIIPREGVDTGFFRYWSPDIKVFLTELSHAESEKESLLKSTFQRLIGRFCEHHTKWKQLVSTTAELDVLISLAIAGDYYEGPTCRPTFVGTLCTKEAPYLHAKSLGHPVRRSDTLGKGDFVPNDITIGGSDHASFILLTGPKMGGKSTLLRQVCLTVILAQVGATASMLVRCPFEYQFVSLVIWVLLLVRPSPDLSFVFQIFDRDSVLEHLVRMVQCRGLFSTHYHRLAVDYLKDPKVLPVFYPVLKHVLQAYSALLVLLSLTSCWYAMVMHIEHHVILNSEYVLSQFQSEIEHSAGLIHPINSSSTNFAKLLSSTLQDTNLSFSDIKTKVAPLLFKAFETVPNLAQISYIEKKGLFFSYYTDYGQVLAMYSNSSSLSTSFGGASNLSIYYIQPVNRDTGELYGKAIISEVPSNIINTSWFVKAVNSSLSYASLGTKWNNDHDLLFVSSSRIKGTQVISLGIPVTTITDFFTPVGANLSLVTKDGKMLVEGIQNTRLGFSNDMVYFQSVNANGDQTSYDGVVSCKDGDAEAASILNIQGVEYLIRCSTIDIMEIKSVYVLAVPRKGLDHFVLDIKKKGLALLTTMIVMILIAMVSFLYINVRSLRREMHLCWSLIKQNEATQQAERKCMNKSLAFASASHDVRASLAGLTGLIEMSFHEVSPDSELGTNLRQMDSCTKDLLGLLNSILDASKVEAGKMLLEEEEFDVFQLLEDVVDLYHSVAMKKGVDIVLDPCNGSVLRYSRTKGDRGKLKQVLCNLLSNAVKFTEEGHIAVRAWAQKPSLQSSMIATHQYGSSRLLSRLCCRQNEARDDVEDLNIQQDPNCMDFTIEVDDTGKGIPKEKHKSVFENYVQVKETTLGQEGTGLGLGIVQSLVRLMHGDIEIMDKDIGEKGTCFRFNVLLTAHETQMNDDTGDDQAGSGNKNQSHGLTMSPKLSIWTRSPRSEASRVVLLIQNEERRGTTQRFMERLGIKVKVVKEWRQLHYTLKKIIKQKGLHPNSSSSPESSDSPSASSCTNGVPLSAQDGTNYISSIFKRTDIEASSGFVLIVIDANAGPFSELCKVVAEFKRGLCYPCRVVWLENPLIPSVDNKILNKDVSNSNDIVLSKPLHGHRLFQVIRILPEYGGVWPCSSSETKKEKGQVSLTDEGAIRRVELQECGSSSVTQQSYDRSRARKSHIHQGEIQECEELSNEKPLWGMKCLVVEDVVLLRRITKSTLDRLGASVMECENGEQAVQTVEEGLTRNSSNRPCDFILMDCQMPVMDGYEATRRIREIEKSHGVHIPIFALTANTGKEAILSIEAGMDDHLIKPINKEALLKAIKRIYTKE</sequence>
<dbReference type="SUPFAM" id="SSF52540">
    <property type="entry name" value="P-loop containing nucleoside triphosphate hydrolases"/>
    <property type="match status" value="1"/>
</dbReference>
<gene>
    <name evidence="22" type="ORF">D0Y65_007874</name>
</gene>
<feature type="domain" description="RING-type" evidence="18">
    <location>
        <begin position="20"/>
        <end position="67"/>
    </location>
</feature>
<protein>
    <recommendedName>
        <fullName evidence="3">histidine kinase</fullName>
        <ecNumber evidence="3">2.7.13.3</ecNumber>
    </recommendedName>
</protein>
<evidence type="ECO:0000256" key="16">
    <source>
        <dbReference type="SAM" id="MobiDB-lite"/>
    </source>
</evidence>
<dbReference type="Pfam" id="PF00488">
    <property type="entry name" value="MutS_V"/>
    <property type="match status" value="1"/>
</dbReference>
<dbReference type="InterPro" id="IPR011006">
    <property type="entry name" value="CheY-like_superfamily"/>
</dbReference>
<dbReference type="SMART" id="SM00534">
    <property type="entry name" value="MUTSac"/>
    <property type="match status" value="1"/>
</dbReference>
<keyword evidence="9" id="KW-0256">Endoplasmic reticulum</keyword>
<dbReference type="Gene3D" id="1.10.287.130">
    <property type="match status" value="1"/>
</dbReference>
<dbReference type="InterPro" id="IPR003661">
    <property type="entry name" value="HisK_dim/P_dom"/>
</dbReference>
<keyword evidence="8 15" id="KW-0863">Zinc-finger</keyword>
<dbReference type="InterPro" id="IPR036678">
    <property type="entry name" value="MutS_con_dom_sf"/>
</dbReference>
<dbReference type="GO" id="GO:0000155">
    <property type="term" value="F:phosphorelay sensor kinase activity"/>
    <property type="evidence" value="ECO:0007669"/>
    <property type="project" value="InterPro"/>
</dbReference>
<comment type="subcellular location">
    <subcellularLocation>
        <location evidence="2">Endoplasmic reticulum membrane</location>
        <topology evidence="2">Multi-pass membrane protein</topology>
    </subcellularLocation>
</comment>
<keyword evidence="5" id="KW-0479">Metal-binding</keyword>
<dbReference type="PANTHER" id="PTHR43719">
    <property type="entry name" value="TWO-COMPONENT HISTIDINE KINASE"/>
    <property type="match status" value="1"/>
</dbReference>
<dbReference type="Gene3D" id="3.30.565.10">
    <property type="entry name" value="Histidine kinase-like ATPase, C-terminal domain"/>
    <property type="match status" value="1"/>
</dbReference>
<dbReference type="GO" id="GO:0030983">
    <property type="term" value="F:mismatched DNA binding"/>
    <property type="evidence" value="ECO:0007669"/>
    <property type="project" value="InterPro"/>
</dbReference>
<dbReference type="InterPro" id="IPR000432">
    <property type="entry name" value="DNA_mismatch_repair_MutS_C"/>
</dbReference>
<evidence type="ECO:0000313" key="22">
    <source>
        <dbReference type="EMBL" id="RZC21856.1"/>
    </source>
</evidence>
<dbReference type="InterPro" id="IPR016151">
    <property type="entry name" value="DNA_mismatch_repair_MutS_N"/>
</dbReference>
<dbReference type="GO" id="GO:0005524">
    <property type="term" value="F:ATP binding"/>
    <property type="evidence" value="ECO:0007669"/>
    <property type="project" value="UniProtKB-KW"/>
</dbReference>
<dbReference type="Pfam" id="PF00512">
    <property type="entry name" value="HisKA"/>
    <property type="match status" value="1"/>
</dbReference>
<dbReference type="InterPro" id="IPR001841">
    <property type="entry name" value="Znf_RING"/>
</dbReference>
<evidence type="ECO:0000259" key="20">
    <source>
        <dbReference type="PROSITE" id="PS50110"/>
    </source>
</evidence>
<evidence type="ECO:0000259" key="18">
    <source>
        <dbReference type="PROSITE" id="PS50089"/>
    </source>
</evidence>
<dbReference type="Pfam" id="PF02518">
    <property type="entry name" value="HATPase_c"/>
    <property type="match status" value="1"/>
</dbReference>
<feature type="region of interest" description="Disordered" evidence="16">
    <location>
        <begin position="1731"/>
        <end position="1756"/>
    </location>
</feature>
<feature type="transmembrane region" description="Helical" evidence="17">
    <location>
        <begin position="989"/>
        <end position="1009"/>
    </location>
</feature>
<dbReference type="Pfam" id="PF00072">
    <property type="entry name" value="Response_reg"/>
    <property type="match status" value="1"/>
</dbReference>
<comment type="caution">
    <text evidence="22">The sequence shown here is derived from an EMBL/GenBank/DDBJ whole genome shotgun (WGS) entry which is preliminary data.</text>
</comment>
<dbReference type="InterPro" id="IPR007860">
    <property type="entry name" value="DNA_mmatch_repair_MutS_con_dom"/>
</dbReference>
<dbReference type="Gene3D" id="3.40.50.2300">
    <property type="match status" value="1"/>
</dbReference>
<dbReference type="PROSITE" id="PS50089">
    <property type="entry name" value="ZF_RING_2"/>
    <property type="match status" value="1"/>
</dbReference>
<feature type="compositionally biased region" description="Polar residues" evidence="16">
    <location>
        <begin position="1656"/>
        <end position="1666"/>
    </location>
</feature>
<evidence type="ECO:0000256" key="4">
    <source>
        <dbReference type="ARBA" id="ARBA00022553"/>
    </source>
</evidence>
<evidence type="ECO:0000256" key="5">
    <source>
        <dbReference type="ARBA" id="ARBA00022723"/>
    </source>
</evidence>
<dbReference type="FunFam" id="3.30.40.10:FF:000318">
    <property type="entry name" value="E3 ubiquitin-protein ligase MARCH4"/>
    <property type="match status" value="1"/>
</dbReference>
<dbReference type="GO" id="GO:0008270">
    <property type="term" value="F:zinc ion binding"/>
    <property type="evidence" value="ECO:0007669"/>
    <property type="project" value="UniProtKB-KW"/>
</dbReference>
<keyword evidence="23" id="KW-1185">Reference proteome</keyword>
<evidence type="ECO:0000313" key="23">
    <source>
        <dbReference type="Proteomes" id="UP000289340"/>
    </source>
</evidence>
<feature type="transmembrane region" description="Helical" evidence="17">
    <location>
        <begin position="1318"/>
        <end position="1338"/>
    </location>
</feature>
<feature type="domain" description="Response regulatory" evidence="20">
    <location>
        <begin position="1935"/>
        <end position="2060"/>
    </location>
</feature>
<dbReference type="GO" id="GO:0006298">
    <property type="term" value="P:mismatch repair"/>
    <property type="evidence" value="ECO:0007669"/>
    <property type="project" value="InterPro"/>
</dbReference>
<keyword evidence="6" id="KW-0547">Nucleotide-binding</keyword>
<dbReference type="InterPro" id="IPR036187">
    <property type="entry name" value="DNA_mismatch_repair_MutS_sf"/>
</dbReference>
<dbReference type="Pfam" id="PF01624">
    <property type="entry name" value="MutS_I"/>
    <property type="match status" value="1"/>
</dbReference>
<dbReference type="SUPFAM" id="SSF55874">
    <property type="entry name" value="ATPase domain of HSP90 chaperone/DNA topoisomerase II/histidine kinase"/>
    <property type="match status" value="1"/>
</dbReference>
<dbReference type="PROSITE" id="PS51292">
    <property type="entry name" value="ZF_RING_CH"/>
    <property type="match status" value="1"/>
</dbReference>
<dbReference type="InterPro" id="IPR007695">
    <property type="entry name" value="DNA_mismatch_repair_MutS-lik_N"/>
</dbReference>
<dbReference type="SMART" id="SM00387">
    <property type="entry name" value="HATPase_c"/>
    <property type="match status" value="1"/>
</dbReference>
<dbReference type="SMART" id="SM00388">
    <property type="entry name" value="HisKA"/>
    <property type="match status" value="1"/>
</dbReference>
<dbReference type="InterPro" id="IPR005467">
    <property type="entry name" value="His_kinase_dom"/>
</dbReference>
<keyword evidence="11" id="KW-0067">ATP-binding</keyword>
<dbReference type="PROSITE" id="PS50109">
    <property type="entry name" value="HIS_KIN"/>
    <property type="match status" value="1"/>
</dbReference>
<feature type="region of interest" description="Disordered" evidence="16">
    <location>
        <begin position="1646"/>
        <end position="1674"/>
    </location>
</feature>
<dbReference type="SUPFAM" id="SSF48334">
    <property type="entry name" value="DNA repair protein MutS, domain III"/>
    <property type="match status" value="1"/>
</dbReference>
<reference evidence="22 23" key="1">
    <citation type="submission" date="2018-09" db="EMBL/GenBank/DDBJ databases">
        <title>A high-quality reference genome of wild soybean provides a powerful tool to mine soybean genomes.</title>
        <authorList>
            <person name="Xie M."/>
            <person name="Chung C.Y.L."/>
            <person name="Li M.-W."/>
            <person name="Wong F.-L."/>
            <person name="Chan T.-F."/>
            <person name="Lam H.-M."/>
        </authorList>
    </citation>
    <scope>NUCLEOTIDE SEQUENCE [LARGE SCALE GENOMIC DNA]</scope>
    <source>
        <strain evidence="23">cv. W05</strain>
        <tissue evidence="22">Hypocotyl of etiolated seedlings</tissue>
    </source>
</reference>
<evidence type="ECO:0000256" key="11">
    <source>
        <dbReference type="ARBA" id="ARBA00022840"/>
    </source>
</evidence>
<dbReference type="Gene3D" id="3.30.40.10">
    <property type="entry name" value="Zinc/RING finger domain, C3HC4 (zinc finger)"/>
    <property type="match status" value="1"/>
</dbReference>
<evidence type="ECO:0000259" key="19">
    <source>
        <dbReference type="PROSITE" id="PS50109"/>
    </source>
</evidence>
<dbReference type="InterPro" id="IPR022143">
    <property type="entry name" value="DUF3675"/>
</dbReference>
<dbReference type="CDD" id="cd16495">
    <property type="entry name" value="RING_CH-C4HC3_MARCH"/>
    <property type="match status" value="1"/>
</dbReference>
<keyword evidence="12" id="KW-0238">DNA-binding</keyword>
<feature type="domain" description="Histidine kinase" evidence="19">
    <location>
        <begin position="1376"/>
        <end position="1641"/>
    </location>
</feature>
<dbReference type="CDD" id="cd17546">
    <property type="entry name" value="REC_hyHK_CKI1_RcsC-like"/>
    <property type="match status" value="1"/>
</dbReference>
<dbReference type="InterPro" id="IPR027417">
    <property type="entry name" value="P-loop_NTPase"/>
</dbReference>
<name>A0A445LFB4_GLYSO</name>
<dbReference type="InterPro" id="IPR001789">
    <property type="entry name" value="Sig_transdc_resp-reg_receiver"/>
</dbReference>
<organism evidence="22 23">
    <name type="scientific">Glycine soja</name>
    <name type="common">Wild soybean</name>
    <dbReference type="NCBI Taxonomy" id="3848"/>
    <lineage>
        <taxon>Eukaryota</taxon>
        <taxon>Viridiplantae</taxon>
        <taxon>Streptophyta</taxon>
        <taxon>Embryophyta</taxon>
        <taxon>Tracheophyta</taxon>
        <taxon>Spermatophyta</taxon>
        <taxon>Magnoliopsida</taxon>
        <taxon>eudicotyledons</taxon>
        <taxon>Gunneridae</taxon>
        <taxon>Pentapetalae</taxon>
        <taxon>rosids</taxon>
        <taxon>fabids</taxon>
        <taxon>Fabales</taxon>
        <taxon>Fabaceae</taxon>
        <taxon>Papilionoideae</taxon>
        <taxon>50 kb inversion clade</taxon>
        <taxon>NPAAA clade</taxon>
        <taxon>indigoferoid/millettioid clade</taxon>
        <taxon>Phaseoleae</taxon>
        <taxon>Glycine</taxon>
        <taxon>Glycine subgen. Soja</taxon>
    </lineage>
</organism>
<dbReference type="SUPFAM" id="SSF57850">
    <property type="entry name" value="RING/U-box"/>
    <property type="match status" value="1"/>
</dbReference>
<dbReference type="PRINTS" id="PR00344">
    <property type="entry name" value="BCTRLSENSOR"/>
</dbReference>
<evidence type="ECO:0000256" key="3">
    <source>
        <dbReference type="ARBA" id="ARBA00012438"/>
    </source>
</evidence>
<evidence type="ECO:0000256" key="12">
    <source>
        <dbReference type="ARBA" id="ARBA00023125"/>
    </source>
</evidence>
<dbReference type="EMBL" id="QZWG01000003">
    <property type="protein sequence ID" value="RZC21856.1"/>
    <property type="molecule type" value="Genomic_DNA"/>
</dbReference>
<evidence type="ECO:0000256" key="14">
    <source>
        <dbReference type="PROSITE-ProRule" id="PRU00169"/>
    </source>
</evidence>
<evidence type="ECO:0000259" key="21">
    <source>
        <dbReference type="PROSITE" id="PS51292"/>
    </source>
</evidence>
<keyword evidence="17" id="KW-1133">Transmembrane helix</keyword>
<dbReference type="Gene3D" id="1.10.1420.10">
    <property type="match status" value="4"/>
</dbReference>
<keyword evidence="4 14" id="KW-0597">Phosphoprotein</keyword>
<dbReference type="SUPFAM" id="SSF53150">
    <property type="entry name" value="DNA repair protein MutS, domain II"/>
    <property type="match status" value="1"/>
</dbReference>
<dbReference type="PANTHER" id="PTHR43719:SF75">
    <property type="entry name" value="HISTIDINE KINASE CKI1"/>
    <property type="match status" value="1"/>
</dbReference>